<feature type="compositionally biased region" description="Basic and acidic residues" evidence="1">
    <location>
        <begin position="26"/>
        <end position="35"/>
    </location>
</feature>
<dbReference type="RefSeq" id="XP_029225433.1">
    <property type="nucleotide sequence ID" value="XM_029374461.1"/>
</dbReference>
<gene>
    <name evidence="2" type="ORF">Tco025E_07598</name>
</gene>
<evidence type="ECO:0000313" key="2">
    <source>
        <dbReference type="EMBL" id="RNF06322.1"/>
    </source>
</evidence>
<dbReference type="AlphaFoldDB" id="A0A422NLF1"/>
<dbReference type="InterPro" id="IPR016024">
    <property type="entry name" value="ARM-type_fold"/>
</dbReference>
<accession>A0A422NLF1</accession>
<evidence type="ECO:0008006" key="4">
    <source>
        <dbReference type="Google" id="ProtNLM"/>
    </source>
</evidence>
<name>A0A422NLF1_9TRYP</name>
<keyword evidence="3" id="KW-1185">Reference proteome</keyword>
<dbReference type="GeneID" id="40321209"/>
<dbReference type="EMBL" id="MKKU01000602">
    <property type="protein sequence ID" value="RNF06322.1"/>
    <property type="molecule type" value="Genomic_DNA"/>
</dbReference>
<feature type="compositionally biased region" description="Low complexity" evidence="1">
    <location>
        <begin position="7"/>
        <end position="22"/>
    </location>
</feature>
<proteinExistence type="predicted"/>
<dbReference type="Proteomes" id="UP000284403">
    <property type="component" value="Unassembled WGS sequence"/>
</dbReference>
<comment type="caution">
    <text evidence="2">The sequence shown here is derived from an EMBL/GenBank/DDBJ whole genome shotgun (WGS) entry which is preliminary data.</text>
</comment>
<reference evidence="2 3" key="1">
    <citation type="journal article" date="2018" name="BMC Genomics">
        <title>Genomic comparison of Trypanosoma conorhini and Trypanosoma rangeli to Trypanosoma cruzi strains of high and low virulence.</title>
        <authorList>
            <person name="Bradwell K.R."/>
            <person name="Koparde V.N."/>
            <person name="Matveyev A.V."/>
            <person name="Serrano M.G."/>
            <person name="Alves J.M."/>
            <person name="Parikh H."/>
            <person name="Huang B."/>
            <person name="Lee V."/>
            <person name="Espinosa-Alvarez O."/>
            <person name="Ortiz P.A."/>
            <person name="Costa-Martins A.G."/>
            <person name="Teixeira M.M."/>
            <person name="Buck G.A."/>
        </authorList>
    </citation>
    <scope>NUCLEOTIDE SEQUENCE [LARGE SCALE GENOMIC DNA]</scope>
    <source>
        <strain evidence="2 3">025E</strain>
    </source>
</reference>
<evidence type="ECO:0000256" key="1">
    <source>
        <dbReference type="SAM" id="MobiDB-lite"/>
    </source>
</evidence>
<organism evidence="2 3">
    <name type="scientific">Trypanosoma conorhini</name>
    <dbReference type="NCBI Taxonomy" id="83891"/>
    <lineage>
        <taxon>Eukaryota</taxon>
        <taxon>Discoba</taxon>
        <taxon>Euglenozoa</taxon>
        <taxon>Kinetoplastea</taxon>
        <taxon>Metakinetoplastina</taxon>
        <taxon>Trypanosomatida</taxon>
        <taxon>Trypanosomatidae</taxon>
        <taxon>Trypanosoma</taxon>
    </lineage>
</organism>
<feature type="region of interest" description="Disordered" evidence="1">
    <location>
        <begin position="1"/>
        <end position="35"/>
    </location>
</feature>
<sequence length="1113" mass="124603">MRPRVPTTPGKPAKGKAATPKKAAARKPEQAPKREEFLRRLEKMNRKERWREVVALGRAAGAEGAASDALALLRELSASGVSYERVVGAVGLWQANCPSEIKRLLRDPCGRVASLAMAPAAVHLSDADVLELFKELPRRRLFQLCSRLARKKRLPALVDDYLAALPPLARSGPAHALLAWASDACLAKQPTVALRLLTQKEWHTVARRCPHFVLEFAEKELKGGVLSDATHARIKMFLYALRCSHPPVGLKLLASAVGRVEVARECLELYFRAFPEPVAALIVKHKLRAELYGPCVMKKLRPETVLALYDANGLDYDSLENLFWDAPPKLRALLYPSRREKLNDTNGALKSGVVLRLPDPVERRREAMRALTEVAELRTDPVQWAEYLPALPFPEAFKMAGQHLRNRDVEIRAAVCGSVAETGRLYPEHLQDVLDFCIGHEKENDVVRGRIIWRLFALPPSLWKEEHYPKLVKIVRAACDSRDISRATSRRIEEFVGKTARFNTLLVDAFLVELCGREVYPCELWQTGLPHSTVVHAWNCLLPFIKEKRDKKEFFPLYNVLRNLGPSLRLIGKSAVDFLKSLLKYPDSSTAQLALSLLFKYFRPVAMELLPGLLKESLDVIGDENVKHAVSVHFQGEWLDRYLVSICTKGHFGSPKKKWLVMFKTGSCWTAAKQEVYARSIGCSLSDKSLGLYCTAEHLCVLRKLYSANVTEVIAPYIKEDYPAAYLRDKAIELLGRLDDAASLKALTDAFGDERIRVAIYAISPRLRDLPTPRIIEVLDVPLHSKLVAVQKVAVRIVADVADEAAYAFLRQLRQDTALHPDVEAAWLCAMFRFLDKPEVWDVLLSAAGSTRDVVAMTLVGVPDDTLVEDWQLVCLDKLFAKLLLHVDPCVVLKVLGRLERRPLRRDAEVVPLLLRLLKALPNQAFLSPIVHALAFSSADVCDVVSVFVGLRPESRLCDVAGALGELSGKEHSRFEVIAVAFFNALLENRCQAAAACRLICKLPVKDLVQHLNEVLQKGLLHAGAVHEVLEELQRGEVDVAAYDAAEEQLRRHANPYMQRIGLVLLRSAASAATWNEERREALEVYRNAADAWVRDDARVIDLPAKRCRADTK</sequence>
<dbReference type="SUPFAM" id="SSF48371">
    <property type="entry name" value="ARM repeat"/>
    <property type="match status" value="1"/>
</dbReference>
<protein>
    <recommendedName>
        <fullName evidence="4">ARM-like helical domain-containing protein</fullName>
    </recommendedName>
</protein>
<dbReference type="OrthoDB" id="3517218at2759"/>
<evidence type="ECO:0000313" key="3">
    <source>
        <dbReference type="Proteomes" id="UP000284403"/>
    </source>
</evidence>